<proteinExistence type="predicted"/>
<accession>A0A8R1IHC0</accession>
<keyword evidence="3" id="KW-1015">Disulfide bond</keyword>
<keyword evidence="8" id="KW-1185">Reference proteome</keyword>
<evidence type="ECO:0000313" key="8">
    <source>
        <dbReference type="Proteomes" id="UP000005237"/>
    </source>
</evidence>
<dbReference type="SMART" id="SM01088">
    <property type="entry name" value="Col_cuticle_N"/>
    <property type="match status" value="1"/>
</dbReference>
<feature type="region of interest" description="Disordered" evidence="4">
    <location>
        <begin position="99"/>
        <end position="119"/>
    </location>
</feature>
<feature type="domain" description="Nematode cuticle collagen N-terminal" evidence="6">
    <location>
        <begin position="12"/>
        <end position="64"/>
    </location>
</feature>
<name>A0A8R1IHC0_CAEJA</name>
<keyword evidence="5" id="KW-1133">Transmembrane helix</keyword>
<organism evidence="7 8">
    <name type="scientific">Caenorhabditis japonica</name>
    <dbReference type="NCBI Taxonomy" id="281687"/>
    <lineage>
        <taxon>Eukaryota</taxon>
        <taxon>Metazoa</taxon>
        <taxon>Ecdysozoa</taxon>
        <taxon>Nematoda</taxon>
        <taxon>Chromadorea</taxon>
        <taxon>Rhabditida</taxon>
        <taxon>Rhabditina</taxon>
        <taxon>Rhabditomorpha</taxon>
        <taxon>Rhabditoidea</taxon>
        <taxon>Rhabditidae</taxon>
        <taxon>Peloderinae</taxon>
        <taxon>Caenorhabditis</taxon>
    </lineage>
</organism>
<evidence type="ECO:0000256" key="3">
    <source>
        <dbReference type="ARBA" id="ARBA00023157"/>
    </source>
</evidence>
<dbReference type="EnsemblMetazoa" id="CJA34662.1">
    <property type="protein sequence ID" value="CJA34662.1"/>
    <property type="gene ID" value="WBGene00210509"/>
</dbReference>
<evidence type="ECO:0000259" key="6">
    <source>
        <dbReference type="SMART" id="SM01088"/>
    </source>
</evidence>
<dbReference type="Pfam" id="PF01484">
    <property type="entry name" value="Col_cuticle_N"/>
    <property type="match status" value="1"/>
</dbReference>
<comment type="subunit">
    <text evidence="1">Collagen polypeptide chains are complexed within the cuticle by disulfide bonds and other types of covalent cross-links.</text>
</comment>
<dbReference type="InterPro" id="IPR002486">
    <property type="entry name" value="Col_cuticle_N"/>
</dbReference>
<reference evidence="7" key="2">
    <citation type="submission" date="2022-06" db="UniProtKB">
        <authorList>
            <consortium name="EnsemblMetazoa"/>
        </authorList>
    </citation>
    <scope>IDENTIFICATION</scope>
    <source>
        <strain evidence="7">DF5081</strain>
    </source>
</reference>
<evidence type="ECO:0000256" key="2">
    <source>
        <dbReference type="ARBA" id="ARBA00022737"/>
    </source>
</evidence>
<dbReference type="Proteomes" id="UP000005237">
    <property type="component" value="Unassembled WGS sequence"/>
</dbReference>
<keyword evidence="2" id="KW-0677">Repeat</keyword>
<keyword evidence="5" id="KW-0472">Membrane</keyword>
<protein>
    <submittedName>
        <fullName evidence="7">Col_cuticle_N domain-containing protein</fullName>
    </submittedName>
</protein>
<dbReference type="AlphaFoldDB" id="A0A8R1IHC0"/>
<evidence type="ECO:0000256" key="5">
    <source>
        <dbReference type="SAM" id="Phobius"/>
    </source>
</evidence>
<dbReference type="GO" id="GO:0042302">
    <property type="term" value="F:structural constituent of cuticle"/>
    <property type="evidence" value="ECO:0007669"/>
    <property type="project" value="InterPro"/>
</dbReference>
<evidence type="ECO:0000256" key="4">
    <source>
        <dbReference type="SAM" id="MobiDB-lite"/>
    </source>
</evidence>
<evidence type="ECO:0000313" key="7">
    <source>
        <dbReference type="EnsemblMetazoa" id="CJA34662.1"/>
    </source>
</evidence>
<evidence type="ECO:0000256" key="1">
    <source>
        <dbReference type="ARBA" id="ARBA00011518"/>
    </source>
</evidence>
<feature type="transmembrane region" description="Helical" evidence="5">
    <location>
        <begin position="12"/>
        <end position="36"/>
    </location>
</feature>
<keyword evidence="5" id="KW-0812">Transmembrane</keyword>
<reference evidence="8" key="1">
    <citation type="submission" date="2010-08" db="EMBL/GenBank/DDBJ databases">
        <authorList>
            <consortium name="Caenorhabditis japonica Sequencing Consortium"/>
            <person name="Wilson R.K."/>
        </authorList>
    </citation>
    <scope>NUCLEOTIDE SEQUENCE [LARGE SCALE GENOMIC DNA]</scope>
    <source>
        <strain evidence="8">DF5081</strain>
    </source>
</reference>
<sequence>MDIDSKIKAYRFVGYAALTFSTIAVLSVCITLPMMYNYIHHTRKTMHHEIVECRAEAKKLWGDVNRIPDMVMAHNRTARQHAVADHDKALKEKLTAGSSWKTNVSDGGWNKNGMAANDS</sequence>